<dbReference type="CDD" id="cd19490">
    <property type="entry name" value="XRCC2"/>
    <property type="match status" value="1"/>
</dbReference>
<gene>
    <name evidence="2" type="ORF">Q7C36_006350</name>
</gene>
<dbReference type="AlphaFoldDB" id="A0AA88T594"/>
<dbReference type="PANTHER" id="PTHR46644">
    <property type="entry name" value="DNA REPAIR PROTEIN XRCC2"/>
    <property type="match status" value="1"/>
</dbReference>
<dbReference type="GO" id="GO:0005524">
    <property type="term" value="F:ATP binding"/>
    <property type="evidence" value="ECO:0007669"/>
    <property type="project" value="InterPro"/>
</dbReference>
<dbReference type="GO" id="GO:0140664">
    <property type="term" value="F:ATP-dependent DNA damage sensor activity"/>
    <property type="evidence" value="ECO:0007669"/>
    <property type="project" value="InterPro"/>
</dbReference>
<evidence type="ECO:0000313" key="2">
    <source>
        <dbReference type="EMBL" id="KAK2854481.1"/>
    </source>
</evidence>
<dbReference type="InterPro" id="IPR027417">
    <property type="entry name" value="P-loop_NTPase"/>
</dbReference>
<dbReference type="GO" id="GO:0033063">
    <property type="term" value="C:Rad51B-Rad51C-Rad51D-XRCC2 complex"/>
    <property type="evidence" value="ECO:0007669"/>
    <property type="project" value="InterPro"/>
</dbReference>
<dbReference type="Pfam" id="PF08423">
    <property type="entry name" value="Rad51"/>
    <property type="match status" value="1"/>
</dbReference>
<dbReference type="InterPro" id="IPR030547">
    <property type="entry name" value="XRCC2"/>
</dbReference>
<comment type="caution">
    <text evidence="2">The sequence shown here is derived from an EMBL/GenBank/DDBJ whole genome shotgun (WGS) entry which is preliminary data.</text>
</comment>
<keyword evidence="3" id="KW-1185">Reference proteome</keyword>
<dbReference type="PROSITE" id="PS50162">
    <property type="entry name" value="RECA_2"/>
    <property type="match status" value="1"/>
</dbReference>
<dbReference type="GO" id="GO:0000400">
    <property type="term" value="F:four-way junction DNA binding"/>
    <property type="evidence" value="ECO:0007669"/>
    <property type="project" value="TreeGrafter"/>
</dbReference>
<dbReference type="PANTHER" id="PTHR46644:SF2">
    <property type="entry name" value="DNA REPAIR PROTEIN XRCC2"/>
    <property type="match status" value="1"/>
</dbReference>
<dbReference type="Gene3D" id="3.40.50.300">
    <property type="entry name" value="P-loop containing nucleotide triphosphate hydrolases"/>
    <property type="match status" value="1"/>
</dbReference>
<sequence>MTGRVRMAENGAQLLARIEGRRSLQDIDRHIFPMNGGPVQGDVIEFHGVEGSGKTEMLYHLVSRCILPTHSGGLEVEVVFIDTDYHFDMLRLVSVLEACLTPSPPESEMDVQVDTEVVRSSLGRLSVLHCSSSVQLLLTLHYLEGTLCTRPTVCLLVVDSISAFYWIDRANGGDSLARQEANMRKCTEILDKLRRDYGLVVFATTHAVMKNYSSSSTASGSSEPWKCSSDFDKQYLCRAWQKILTHRLLFSKSVQSNVPEENKQLFSVACNTVRTKGVHRCVFYVTEAGVRFTE</sequence>
<dbReference type="GO" id="GO:0005813">
    <property type="term" value="C:centrosome"/>
    <property type="evidence" value="ECO:0007669"/>
    <property type="project" value="TreeGrafter"/>
</dbReference>
<dbReference type="EMBL" id="JAVHJS010000006">
    <property type="protein sequence ID" value="KAK2854481.1"/>
    <property type="molecule type" value="Genomic_DNA"/>
</dbReference>
<proteinExistence type="predicted"/>
<dbReference type="GO" id="GO:0005657">
    <property type="term" value="C:replication fork"/>
    <property type="evidence" value="ECO:0007669"/>
    <property type="project" value="InterPro"/>
</dbReference>
<organism evidence="2 3">
    <name type="scientific">Tachysurus vachellii</name>
    <name type="common">Darkbarbel catfish</name>
    <name type="synonym">Pelteobagrus vachellii</name>
    <dbReference type="NCBI Taxonomy" id="175792"/>
    <lineage>
        <taxon>Eukaryota</taxon>
        <taxon>Metazoa</taxon>
        <taxon>Chordata</taxon>
        <taxon>Craniata</taxon>
        <taxon>Vertebrata</taxon>
        <taxon>Euteleostomi</taxon>
        <taxon>Actinopterygii</taxon>
        <taxon>Neopterygii</taxon>
        <taxon>Teleostei</taxon>
        <taxon>Ostariophysi</taxon>
        <taxon>Siluriformes</taxon>
        <taxon>Bagridae</taxon>
        <taxon>Tachysurus</taxon>
    </lineage>
</organism>
<dbReference type="GO" id="GO:0000724">
    <property type="term" value="P:double-strand break repair via homologous recombination"/>
    <property type="evidence" value="ECO:0007669"/>
    <property type="project" value="InterPro"/>
</dbReference>
<dbReference type="GO" id="GO:0042148">
    <property type="term" value="P:DNA strand invasion"/>
    <property type="evidence" value="ECO:0007669"/>
    <property type="project" value="TreeGrafter"/>
</dbReference>
<dbReference type="SUPFAM" id="SSF52540">
    <property type="entry name" value="P-loop containing nucleoside triphosphate hydrolases"/>
    <property type="match status" value="1"/>
</dbReference>
<dbReference type="InterPro" id="IPR013632">
    <property type="entry name" value="Rad51_C"/>
</dbReference>
<feature type="domain" description="RecA family profile 1" evidence="1">
    <location>
        <begin position="16"/>
        <end position="207"/>
    </location>
</feature>
<dbReference type="Proteomes" id="UP001187315">
    <property type="component" value="Unassembled WGS sequence"/>
</dbReference>
<protein>
    <recommendedName>
        <fullName evidence="1">RecA family profile 1 domain-containing protein</fullName>
    </recommendedName>
</protein>
<reference evidence="2" key="1">
    <citation type="submission" date="2023-08" db="EMBL/GenBank/DDBJ databases">
        <title>Pelteobagrus vachellii genome.</title>
        <authorList>
            <person name="Liu H."/>
        </authorList>
    </citation>
    <scope>NUCLEOTIDE SEQUENCE</scope>
    <source>
        <strain evidence="2">PRFRI_2022a</strain>
        <tissue evidence="2">Muscle</tissue>
    </source>
</reference>
<dbReference type="InterPro" id="IPR020588">
    <property type="entry name" value="RecA_ATP-bd"/>
</dbReference>
<name>A0AA88T594_TACVA</name>
<evidence type="ECO:0000259" key="1">
    <source>
        <dbReference type="PROSITE" id="PS50162"/>
    </source>
</evidence>
<accession>A0AA88T594</accession>
<evidence type="ECO:0000313" key="3">
    <source>
        <dbReference type="Proteomes" id="UP001187315"/>
    </source>
</evidence>